<sequence>MNGIRSVEKMWYERYNFCKGYHQLAKWTKGEEKVQVTRKYLIAACTVVGLGLILLASNIQVNSGKSLLMHPQKQLGEMSFDVPIGTTRFLHQTDVQFSYPKEGVRGIYVSGPSAGGTRFSSMVELVENTGLNAMVIDVKDDFGHVTYQPDEHSPFYDIAKPYIKDPKKLMKVLEEKEIYPIARIVVFKDTVLAEKRPDLSFKDGKDVWANSRGEAFVNPFLEEVWRYNIAIAEEAAKMGFREIQFDYVRFPEGFEHRDEQLKYDTGKYGEGDDSHVQRRVTAVTDFVAYAREALSAYNVDVSVDIFGYAATVVDTPGIGQNFLRIAENVDIISAMIYPSHWTAHFGLDKPDLYPYELTDAYAKVETALLNQLKENKPTSRPWIQDFTASYLGEGNYIPYGVKEVEAQIKALYDNDIEEFLLWNAGNNYTTGVHYDNPK</sequence>
<evidence type="ECO:0000256" key="1">
    <source>
        <dbReference type="SAM" id="Phobius"/>
    </source>
</evidence>
<dbReference type="InterPro" id="IPR017853">
    <property type="entry name" value="GH"/>
</dbReference>
<accession>A0A1G6GLK1</accession>
<organism evidence="3 4">
    <name type="scientific">Shouchella lonarensis</name>
    <dbReference type="NCBI Taxonomy" id="1464122"/>
    <lineage>
        <taxon>Bacteria</taxon>
        <taxon>Bacillati</taxon>
        <taxon>Bacillota</taxon>
        <taxon>Bacilli</taxon>
        <taxon>Bacillales</taxon>
        <taxon>Bacillaceae</taxon>
        <taxon>Shouchella</taxon>
    </lineage>
</organism>
<dbReference type="SUPFAM" id="SSF51445">
    <property type="entry name" value="(Trans)glycosidases"/>
    <property type="match status" value="1"/>
</dbReference>
<gene>
    <name evidence="3" type="ORF">SAMN05421737_101211</name>
</gene>
<reference evidence="4" key="1">
    <citation type="submission" date="2016-09" db="EMBL/GenBank/DDBJ databases">
        <authorList>
            <person name="Varghese N."/>
            <person name="Submissions S."/>
        </authorList>
    </citation>
    <scope>NUCLEOTIDE SEQUENCE [LARGE SCALE GENOMIC DNA]</scope>
    <source>
        <strain evidence="4">25nlg</strain>
    </source>
</reference>
<dbReference type="InterPro" id="IPR025275">
    <property type="entry name" value="DUF4015"/>
</dbReference>
<dbReference type="AlphaFoldDB" id="A0A1G6GLK1"/>
<evidence type="ECO:0000313" key="3">
    <source>
        <dbReference type="EMBL" id="SDB82733.1"/>
    </source>
</evidence>
<keyword evidence="1" id="KW-1133">Transmembrane helix</keyword>
<keyword evidence="1" id="KW-0472">Membrane</keyword>
<dbReference type="EMBL" id="FMYM01000001">
    <property type="protein sequence ID" value="SDB82733.1"/>
    <property type="molecule type" value="Genomic_DNA"/>
</dbReference>
<dbReference type="Gene3D" id="3.20.20.80">
    <property type="entry name" value="Glycosidases"/>
    <property type="match status" value="1"/>
</dbReference>
<name>A0A1G6GLK1_9BACI</name>
<dbReference type="STRING" id="1464122.SAMN05421737_101211"/>
<protein>
    <recommendedName>
        <fullName evidence="2">DUF4015 domain-containing protein</fullName>
    </recommendedName>
</protein>
<feature type="transmembrane region" description="Helical" evidence="1">
    <location>
        <begin position="40"/>
        <end position="59"/>
    </location>
</feature>
<keyword evidence="4" id="KW-1185">Reference proteome</keyword>
<keyword evidence="1" id="KW-0812">Transmembrane</keyword>
<evidence type="ECO:0000313" key="4">
    <source>
        <dbReference type="Proteomes" id="UP000242662"/>
    </source>
</evidence>
<evidence type="ECO:0000259" key="2">
    <source>
        <dbReference type="Pfam" id="PF13200"/>
    </source>
</evidence>
<dbReference type="Proteomes" id="UP000242662">
    <property type="component" value="Unassembled WGS sequence"/>
</dbReference>
<feature type="domain" description="DUF4015" evidence="2">
    <location>
        <begin position="106"/>
        <end position="428"/>
    </location>
</feature>
<proteinExistence type="predicted"/>
<dbReference type="Pfam" id="PF13200">
    <property type="entry name" value="DUF4015"/>
    <property type="match status" value="1"/>
</dbReference>